<evidence type="ECO:0000313" key="1">
    <source>
        <dbReference type="EMBL" id="MQL52300.1"/>
    </source>
</evidence>
<dbReference type="Proteomes" id="UP000441717">
    <property type="component" value="Unassembled WGS sequence"/>
</dbReference>
<protein>
    <submittedName>
        <fullName evidence="1">Uncharacterized protein</fullName>
    </submittedName>
</protein>
<proteinExistence type="predicted"/>
<accession>A0A6N7IQK3</accession>
<name>A0A6N7IQK3_9FIRM</name>
<comment type="caution">
    <text evidence="1">The sequence shown here is derived from an EMBL/GenBank/DDBJ whole genome shotgun (WGS) entry which is preliminary data.</text>
</comment>
<evidence type="ECO:0000313" key="2">
    <source>
        <dbReference type="Proteomes" id="UP000441717"/>
    </source>
</evidence>
<sequence>MSGDVLNLDLLTAGYAQEMVEKARCMTEGANKSIEALERLVTKTLGVLQEQGIYAMILFLHSRTSTEKELAKTIRASLFGLLRELPDLQNNDQFPADDAQPQEVLKFFKENILNDLDTLLLIRDLYEQTLIYSRYGAKAAKDRGA</sequence>
<dbReference type="RefSeq" id="WP_152946230.1">
    <property type="nucleotide sequence ID" value="NZ_WHYR01000019.1"/>
</dbReference>
<dbReference type="AlphaFoldDB" id="A0A6N7IQK3"/>
<gene>
    <name evidence="1" type="ORF">GFC01_08455</name>
</gene>
<keyword evidence="2" id="KW-1185">Reference proteome</keyword>
<organism evidence="1 2">
    <name type="scientific">Desulfofundulus thermobenzoicus</name>
    <dbReference type="NCBI Taxonomy" id="29376"/>
    <lineage>
        <taxon>Bacteria</taxon>
        <taxon>Bacillati</taxon>
        <taxon>Bacillota</taxon>
        <taxon>Clostridia</taxon>
        <taxon>Eubacteriales</taxon>
        <taxon>Peptococcaceae</taxon>
        <taxon>Desulfofundulus</taxon>
    </lineage>
</organism>
<reference evidence="1 2" key="1">
    <citation type="submission" date="2019-10" db="EMBL/GenBank/DDBJ databases">
        <title>Comparative genomics of sulfur disproportionating microorganisms.</title>
        <authorList>
            <person name="Ward L.M."/>
            <person name="Bertran E."/>
            <person name="Johnston D."/>
        </authorList>
    </citation>
    <scope>NUCLEOTIDE SEQUENCE [LARGE SCALE GENOMIC DNA]</scope>
    <source>
        <strain evidence="1 2">DSM 14055</strain>
    </source>
</reference>
<dbReference type="EMBL" id="WHYR01000019">
    <property type="protein sequence ID" value="MQL52300.1"/>
    <property type="molecule type" value="Genomic_DNA"/>
</dbReference>
<dbReference type="OrthoDB" id="48984at2"/>